<dbReference type="InterPro" id="IPR052518">
    <property type="entry name" value="CHR_Transporter"/>
</dbReference>
<dbReference type="Pfam" id="PF02417">
    <property type="entry name" value="Chromate_transp"/>
    <property type="match status" value="1"/>
</dbReference>
<sequence>MVLLELFWVFMKIGFTSFGGLSMIPVINEQMLSHGWMTQEEVTNILAIAEMTPGPLGINCATFAGTQVAGVVGGTAAVLGVLMPALTTTMLVAAFYKKFKETTIFSDILYIIRPVCIGLILAVICTLSRTSYLTTGGGVLWSNILIGALAAWLIIYKKKSVPLVILTAGVLGLIIC</sequence>
<feature type="transmembrane region" description="Helical" evidence="7">
    <location>
        <begin position="7"/>
        <end position="27"/>
    </location>
</feature>
<dbReference type="Proteomes" id="UP000054874">
    <property type="component" value="Unassembled WGS sequence"/>
</dbReference>
<evidence type="ECO:0000256" key="3">
    <source>
        <dbReference type="ARBA" id="ARBA00022475"/>
    </source>
</evidence>
<dbReference type="PANTHER" id="PTHR43663">
    <property type="entry name" value="CHROMATE TRANSPORT PROTEIN-RELATED"/>
    <property type="match status" value="1"/>
</dbReference>
<dbReference type="InterPro" id="IPR003370">
    <property type="entry name" value="Chromate_transpt"/>
</dbReference>
<keyword evidence="9" id="KW-1185">Reference proteome</keyword>
<evidence type="ECO:0000256" key="4">
    <source>
        <dbReference type="ARBA" id="ARBA00022692"/>
    </source>
</evidence>
<evidence type="ECO:0000313" key="8">
    <source>
        <dbReference type="EMBL" id="KSV58769.1"/>
    </source>
</evidence>
<evidence type="ECO:0000256" key="7">
    <source>
        <dbReference type="SAM" id="Phobius"/>
    </source>
</evidence>
<dbReference type="RefSeq" id="WP_058352977.1">
    <property type="nucleotide sequence ID" value="NZ_CABMMD010000161.1"/>
</dbReference>
<proteinExistence type="inferred from homology"/>
<name>A0A0V8QDU7_9FIRM</name>
<dbReference type="EMBL" id="LNAM01000161">
    <property type="protein sequence ID" value="KSV58769.1"/>
    <property type="molecule type" value="Genomic_DNA"/>
</dbReference>
<feature type="transmembrane region" description="Helical" evidence="7">
    <location>
        <begin position="108"/>
        <end position="132"/>
    </location>
</feature>
<dbReference type="PANTHER" id="PTHR43663:SF1">
    <property type="entry name" value="CHROMATE TRANSPORTER"/>
    <property type="match status" value="1"/>
</dbReference>
<evidence type="ECO:0000256" key="6">
    <source>
        <dbReference type="ARBA" id="ARBA00023136"/>
    </source>
</evidence>
<evidence type="ECO:0000256" key="5">
    <source>
        <dbReference type="ARBA" id="ARBA00022989"/>
    </source>
</evidence>
<dbReference type="OrthoDB" id="9788907at2"/>
<evidence type="ECO:0000313" key="9">
    <source>
        <dbReference type="Proteomes" id="UP000054874"/>
    </source>
</evidence>
<comment type="subcellular location">
    <subcellularLocation>
        <location evidence="1">Cell membrane</location>
        <topology evidence="1">Multi-pass membrane protein</topology>
    </subcellularLocation>
</comment>
<keyword evidence="6 7" id="KW-0472">Membrane</keyword>
<organism evidence="8 9">
    <name type="scientific">Acetivibrio ethanolgignens</name>
    <dbReference type="NCBI Taxonomy" id="290052"/>
    <lineage>
        <taxon>Bacteria</taxon>
        <taxon>Bacillati</taxon>
        <taxon>Bacillota</taxon>
        <taxon>Clostridia</taxon>
        <taxon>Eubacteriales</taxon>
        <taxon>Oscillospiraceae</taxon>
        <taxon>Acetivibrio</taxon>
    </lineage>
</organism>
<comment type="caution">
    <text evidence="8">The sequence shown here is derived from an EMBL/GenBank/DDBJ whole genome shotgun (WGS) entry which is preliminary data.</text>
</comment>
<dbReference type="GO" id="GO:0015109">
    <property type="term" value="F:chromate transmembrane transporter activity"/>
    <property type="evidence" value="ECO:0007669"/>
    <property type="project" value="InterPro"/>
</dbReference>
<reference evidence="8 9" key="1">
    <citation type="submission" date="2015-11" db="EMBL/GenBank/DDBJ databases">
        <title>Butyribacter intestini gen. nov., sp. nov., a butyric acid-producing bacterium of the family Lachnospiraceae isolated from the human faeces.</title>
        <authorList>
            <person name="Zou Y."/>
            <person name="Xue W."/>
            <person name="Luo G."/>
            <person name="Lv M."/>
        </authorList>
    </citation>
    <scope>NUCLEOTIDE SEQUENCE [LARGE SCALE GENOMIC DNA]</scope>
    <source>
        <strain evidence="8 9">ACET-33324</strain>
    </source>
</reference>
<dbReference type="STRING" id="290052.ASU35_11625"/>
<keyword evidence="4 7" id="KW-0812">Transmembrane</keyword>
<gene>
    <name evidence="8" type="ORF">ASU35_11625</name>
</gene>
<keyword evidence="5 7" id="KW-1133">Transmembrane helix</keyword>
<keyword evidence="3" id="KW-1003">Cell membrane</keyword>
<comment type="similarity">
    <text evidence="2">Belongs to the chromate ion transporter (CHR) (TC 2.A.51) family.</text>
</comment>
<protein>
    <submittedName>
        <fullName evidence="8">Chromate transporter</fullName>
    </submittedName>
</protein>
<evidence type="ECO:0000256" key="2">
    <source>
        <dbReference type="ARBA" id="ARBA00005262"/>
    </source>
</evidence>
<dbReference type="GO" id="GO:0005886">
    <property type="term" value="C:plasma membrane"/>
    <property type="evidence" value="ECO:0007669"/>
    <property type="project" value="UniProtKB-SubCell"/>
</dbReference>
<feature type="transmembrane region" description="Helical" evidence="7">
    <location>
        <begin position="76"/>
        <end position="96"/>
    </location>
</feature>
<feature type="transmembrane region" description="Helical" evidence="7">
    <location>
        <begin position="138"/>
        <end position="156"/>
    </location>
</feature>
<dbReference type="AlphaFoldDB" id="A0A0V8QDU7"/>
<evidence type="ECO:0000256" key="1">
    <source>
        <dbReference type="ARBA" id="ARBA00004651"/>
    </source>
</evidence>
<accession>A0A0V8QDU7</accession>